<dbReference type="Gene3D" id="1.10.220.150">
    <property type="entry name" value="Arf GTPase activating protein"/>
    <property type="match status" value="1"/>
</dbReference>
<feature type="region of interest" description="Disordered" evidence="6">
    <location>
        <begin position="312"/>
        <end position="362"/>
    </location>
</feature>
<dbReference type="InterPro" id="IPR037278">
    <property type="entry name" value="ARFGAP/RecO"/>
</dbReference>
<dbReference type="PANTHER" id="PTHR46134">
    <property type="entry name" value="DRONGO, ISOFORM F"/>
    <property type="match status" value="1"/>
</dbReference>
<accession>A0A482WPN2</accession>
<name>A0A482WPN2_LAOST</name>
<dbReference type="SMART" id="SM00105">
    <property type="entry name" value="ArfGap"/>
    <property type="match status" value="1"/>
</dbReference>
<dbReference type="GO" id="GO:0005737">
    <property type="term" value="C:cytoplasm"/>
    <property type="evidence" value="ECO:0007669"/>
    <property type="project" value="TreeGrafter"/>
</dbReference>
<feature type="compositionally biased region" description="Low complexity" evidence="6">
    <location>
        <begin position="147"/>
        <end position="160"/>
    </location>
</feature>
<sequence length="443" mass="48042">MASANKKLDEYHLKVLRELVTLNGNKQCFDCHQRGPTYVNVTIGSFVCTTCSGLLRGLTPPHRVKSISMAKFTPEEIDLIKKRGNEYCRKVWLGLCDNEPPTKDEQQIKDFMISKYERKRYHLSPSNSSVSNSNGLPSTNSTAQAKTSQIVSTQSSVSTSALPHPSSLALKPPPQQVNGNASCNSSSKNINNNNNSSSNAFTPDQLFNADFSKVTQDPFSSSSPAIPEASFANFDNNPIFDATSSGCGGSSDQWGLTQSYFSTTSLPFEVPMRVRQHSIPPANRWSFAGISDSSCPTEDRYAALKDLDCLMKSQKQQQSTPEVQPSTSEWGINNPGGSWPAGGIFGSTNSESSTSNPFTGDKSNVWSNSNSFSANPFRNGRAVTENVWNGVPNGGQLTNGFPTSQSLNFVQSRTAWNNDAFSNPFSVGATSTSDGHRSSNPFL</sequence>
<organism evidence="8 9">
    <name type="scientific">Laodelphax striatellus</name>
    <name type="common">Small brown planthopper</name>
    <name type="synonym">Delphax striatella</name>
    <dbReference type="NCBI Taxonomy" id="195883"/>
    <lineage>
        <taxon>Eukaryota</taxon>
        <taxon>Metazoa</taxon>
        <taxon>Ecdysozoa</taxon>
        <taxon>Arthropoda</taxon>
        <taxon>Hexapoda</taxon>
        <taxon>Insecta</taxon>
        <taxon>Pterygota</taxon>
        <taxon>Neoptera</taxon>
        <taxon>Paraneoptera</taxon>
        <taxon>Hemiptera</taxon>
        <taxon>Auchenorrhyncha</taxon>
        <taxon>Fulgoroidea</taxon>
        <taxon>Delphacidae</taxon>
        <taxon>Criomorphinae</taxon>
        <taxon>Laodelphax</taxon>
    </lineage>
</organism>
<feature type="region of interest" description="Disordered" evidence="6">
    <location>
        <begin position="123"/>
        <end position="202"/>
    </location>
</feature>
<dbReference type="SUPFAM" id="SSF57863">
    <property type="entry name" value="ArfGap/RecO-like zinc finger"/>
    <property type="match status" value="1"/>
</dbReference>
<feature type="compositionally biased region" description="Polar residues" evidence="6">
    <location>
        <begin position="313"/>
        <end position="331"/>
    </location>
</feature>
<dbReference type="Proteomes" id="UP000291343">
    <property type="component" value="Unassembled WGS sequence"/>
</dbReference>
<evidence type="ECO:0000313" key="8">
    <source>
        <dbReference type="EMBL" id="RZF35131.1"/>
    </source>
</evidence>
<dbReference type="Pfam" id="PF01412">
    <property type="entry name" value="ArfGap"/>
    <property type="match status" value="1"/>
</dbReference>
<evidence type="ECO:0000259" key="7">
    <source>
        <dbReference type="PROSITE" id="PS50115"/>
    </source>
</evidence>
<feature type="region of interest" description="Disordered" evidence="6">
    <location>
        <begin position="424"/>
        <end position="443"/>
    </location>
</feature>
<dbReference type="GO" id="GO:0016020">
    <property type="term" value="C:membrane"/>
    <property type="evidence" value="ECO:0007669"/>
    <property type="project" value="TreeGrafter"/>
</dbReference>
<dbReference type="EMBL" id="QKKF02029610">
    <property type="protein sequence ID" value="RZF35131.1"/>
    <property type="molecule type" value="Genomic_DNA"/>
</dbReference>
<keyword evidence="3 5" id="KW-0863">Zinc-finger</keyword>
<reference evidence="8 9" key="1">
    <citation type="journal article" date="2017" name="Gigascience">
        <title>Genome sequence of the small brown planthopper, Laodelphax striatellus.</title>
        <authorList>
            <person name="Zhu J."/>
            <person name="Jiang F."/>
            <person name="Wang X."/>
            <person name="Yang P."/>
            <person name="Bao Y."/>
            <person name="Zhao W."/>
            <person name="Wang W."/>
            <person name="Lu H."/>
            <person name="Wang Q."/>
            <person name="Cui N."/>
            <person name="Li J."/>
            <person name="Chen X."/>
            <person name="Luo L."/>
            <person name="Yu J."/>
            <person name="Kang L."/>
            <person name="Cui F."/>
        </authorList>
    </citation>
    <scope>NUCLEOTIDE SEQUENCE [LARGE SCALE GENOMIC DNA]</scope>
    <source>
        <strain evidence="8">Lst14</strain>
    </source>
</reference>
<dbReference type="InParanoid" id="A0A482WPN2"/>
<feature type="compositionally biased region" description="Low complexity" evidence="6">
    <location>
        <begin position="180"/>
        <end position="199"/>
    </location>
</feature>
<dbReference type="SMR" id="A0A482WPN2"/>
<dbReference type="PROSITE" id="PS50115">
    <property type="entry name" value="ARFGAP"/>
    <property type="match status" value="1"/>
</dbReference>
<feature type="compositionally biased region" description="Polar residues" evidence="6">
    <location>
        <begin position="346"/>
        <end position="362"/>
    </location>
</feature>
<dbReference type="PRINTS" id="PR00405">
    <property type="entry name" value="REVINTRACTNG"/>
</dbReference>
<keyword evidence="2" id="KW-0677">Repeat</keyword>
<dbReference type="InterPro" id="IPR038508">
    <property type="entry name" value="ArfGAP_dom_sf"/>
</dbReference>
<dbReference type="CDD" id="cd08838">
    <property type="entry name" value="ArfGap_AGFG"/>
    <property type="match status" value="1"/>
</dbReference>
<comment type="caution">
    <text evidence="8">The sequence shown here is derived from an EMBL/GenBank/DDBJ whole genome shotgun (WGS) entry which is preliminary data.</text>
</comment>
<dbReference type="InterPro" id="IPR052248">
    <property type="entry name" value="Arf-GAP_FG-repeat_protein"/>
</dbReference>
<evidence type="ECO:0000256" key="3">
    <source>
        <dbReference type="ARBA" id="ARBA00022771"/>
    </source>
</evidence>
<keyword evidence="9" id="KW-1185">Reference proteome</keyword>
<dbReference type="AlphaFoldDB" id="A0A482WPN2"/>
<keyword evidence="1" id="KW-0479">Metal-binding</keyword>
<dbReference type="FunFam" id="1.10.220.150:FF:000005">
    <property type="entry name" value="Arf-GAP domain and FG repeat-containing protein 1"/>
    <property type="match status" value="1"/>
</dbReference>
<feature type="domain" description="Arf-GAP" evidence="7">
    <location>
        <begin position="10"/>
        <end position="130"/>
    </location>
</feature>
<feature type="compositionally biased region" description="Low complexity" evidence="6">
    <location>
        <begin position="123"/>
        <end position="138"/>
    </location>
</feature>
<dbReference type="InterPro" id="IPR001164">
    <property type="entry name" value="ArfGAP_dom"/>
</dbReference>
<dbReference type="GO" id="GO:0008270">
    <property type="term" value="F:zinc ion binding"/>
    <property type="evidence" value="ECO:0007669"/>
    <property type="project" value="UniProtKB-KW"/>
</dbReference>
<evidence type="ECO:0000256" key="4">
    <source>
        <dbReference type="ARBA" id="ARBA00022833"/>
    </source>
</evidence>
<keyword evidence="4" id="KW-0862">Zinc</keyword>
<evidence type="ECO:0000256" key="6">
    <source>
        <dbReference type="SAM" id="MobiDB-lite"/>
    </source>
</evidence>
<evidence type="ECO:0000256" key="2">
    <source>
        <dbReference type="ARBA" id="ARBA00022737"/>
    </source>
</evidence>
<evidence type="ECO:0000256" key="1">
    <source>
        <dbReference type="ARBA" id="ARBA00022723"/>
    </source>
</evidence>
<evidence type="ECO:0000313" key="9">
    <source>
        <dbReference type="Proteomes" id="UP000291343"/>
    </source>
</evidence>
<dbReference type="GO" id="GO:0005096">
    <property type="term" value="F:GTPase activator activity"/>
    <property type="evidence" value="ECO:0007669"/>
    <property type="project" value="InterPro"/>
</dbReference>
<evidence type="ECO:0000256" key="5">
    <source>
        <dbReference type="PROSITE-ProRule" id="PRU00288"/>
    </source>
</evidence>
<dbReference type="PANTHER" id="PTHR46134:SF3">
    <property type="entry name" value="ARFGAP WITH FG REPEATS 1"/>
    <property type="match status" value="1"/>
</dbReference>
<dbReference type="STRING" id="195883.A0A482WPN2"/>
<protein>
    <recommendedName>
        <fullName evidence="7">Arf-GAP domain-containing protein</fullName>
    </recommendedName>
</protein>
<proteinExistence type="predicted"/>
<gene>
    <name evidence="8" type="ORF">LSTR_LSTR009437</name>
</gene>
<dbReference type="OrthoDB" id="6036at2759"/>